<dbReference type="InterPro" id="IPR051719">
    <property type="entry name" value="CASTOR_mTORC1"/>
</dbReference>
<dbReference type="InterPro" id="IPR049447">
    <property type="entry name" value="A9CJY8-like_N"/>
</dbReference>
<dbReference type="Pfam" id="PF21631">
    <property type="entry name" value="A9CJY8-like_N"/>
    <property type="match status" value="1"/>
</dbReference>
<keyword evidence="4" id="KW-1185">Reference proteome</keyword>
<reference evidence="4" key="1">
    <citation type="submission" date="2017-04" db="EMBL/GenBank/DDBJ databases">
        <authorList>
            <person name="Varghese N."/>
            <person name="Submissions S."/>
        </authorList>
    </citation>
    <scope>NUCLEOTIDE SEQUENCE [LARGE SCALE GENOMIC DNA]</scope>
    <source>
        <strain evidence="4">B4P</strain>
    </source>
</reference>
<proteinExistence type="predicted"/>
<dbReference type="Pfam" id="PF13840">
    <property type="entry name" value="ACT_7"/>
    <property type="match status" value="1"/>
</dbReference>
<dbReference type="PANTHER" id="PTHR31131">
    <property type="entry name" value="CHROMOSOME 1, WHOLE GENOME SHOTGUN SEQUENCE"/>
    <property type="match status" value="1"/>
</dbReference>
<dbReference type="InterPro" id="IPR045865">
    <property type="entry name" value="ACT-like_dom_sf"/>
</dbReference>
<dbReference type="PANTHER" id="PTHR31131:SF6">
    <property type="entry name" value="CASTOR ACT DOMAIN-CONTAINING PROTEIN"/>
    <property type="match status" value="1"/>
</dbReference>
<dbReference type="AlphaFoldDB" id="A0A1X7GVZ0"/>
<dbReference type="InterPro" id="IPR027795">
    <property type="entry name" value="CASTOR_ACT_dom"/>
</dbReference>
<feature type="domain" description="A9CJY8-like N-terminal" evidence="2">
    <location>
        <begin position="10"/>
        <end position="54"/>
    </location>
</feature>
<organism evidence="3 4">
    <name type="scientific">Xaviernesmea oryzae</name>
    <dbReference type="NCBI Taxonomy" id="464029"/>
    <lineage>
        <taxon>Bacteria</taxon>
        <taxon>Pseudomonadati</taxon>
        <taxon>Pseudomonadota</taxon>
        <taxon>Alphaproteobacteria</taxon>
        <taxon>Hyphomicrobiales</taxon>
        <taxon>Rhizobiaceae</taxon>
        <taxon>Rhizobium/Agrobacterium group</taxon>
        <taxon>Xaviernesmea</taxon>
    </lineage>
</organism>
<dbReference type="SUPFAM" id="SSF55021">
    <property type="entry name" value="ACT-like"/>
    <property type="match status" value="2"/>
</dbReference>
<dbReference type="InterPro" id="IPR016540">
    <property type="entry name" value="UCP008459"/>
</dbReference>
<evidence type="ECO:0000313" key="4">
    <source>
        <dbReference type="Proteomes" id="UP000192903"/>
    </source>
</evidence>
<name>A0A1X7GVZ0_9HYPH</name>
<evidence type="ECO:0000259" key="2">
    <source>
        <dbReference type="Pfam" id="PF21631"/>
    </source>
</evidence>
<protein>
    <recommendedName>
        <fullName evidence="5">Aspartate kinase</fullName>
    </recommendedName>
</protein>
<dbReference type="Gene3D" id="3.30.2130.10">
    <property type="entry name" value="VC0802-like"/>
    <property type="match status" value="1"/>
</dbReference>
<feature type="domain" description="CASTOR ACT" evidence="1">
    <location>
        <begin position="58"/>
        <end position="112"/>
    </location>
</feature>
<dbReference type="Proteomes" id="UP000192903">
    <property type="component" value="Unassembled WGS sequence"/>
</dbReference>
<evidence type="ECO:0000259" key="1">
    <source>
        <dbReference type="Pfam" id="PF13840"/>
    </source>
</evidence>
<evidence type="ECO:0008006" key="5">
    <source>
        <dbReference type="Google" id="ProtNLM"/>
    </source>
</evidence>
<dbReference type="STRING" id="464029.SAMN02982989_4481"/>
<accession>A0A1X7GVZ0</accession>
<dbReference type="EMBL" id="FXAF01000011">
    <property type="protein sequence ID" value="SMF75257.1"/>
    <property type="molecule type" value="Genomic_DNA"/>
</dbReference>
<gene>
    <name evidence="3" type="ORF">SAMN02982989_4481</name>
</gene>
<dbReference type="PIRSF" id="PIRSF008459">
    <property type="entry name" value="UCP008459"/>
    <property type="match status" value="1"/>
</dbReference>
<sequence>MSITLKQLAGRYAIARQPPDSPIPDWADGAGFLSISRTEDELSVVCREERVPVDVRQDRGWTCFKFQGPFAFSETGIALAVIRPLSEKGVGIFLVSTFDTDYLLIKTADVERSRLLLSEAGHVLV</sequence>
<evidence type="ECO:0000313" key="3">
    <source>
        <dbReference type="EMBL" id="SMF75257.1"/>
    </source>
</evidence>